<dbReference type="EMBL" id="JADIMY010000108">
    <property type="protein sequence ID" value="MBO8427949.1"/>
    <property type="molecule type" value="Genomic_DNA"/>
</dbReference>
<evidence type="ECO:0000313" key="2">
    <source>
        <dbReference type="Proteomes" id="UP000823613"/>
    </source>
</evidence>
<evidence type="ECO:0000313" key="1">
    <source>
        <dbReference type="EMBL" id="MBO8427949.1"/>
    </source>
</evidence>
<proteinExistence type="predicted"/>
<accession>A0A9D9DMW8</accession>
<dbReference type="Proteomes" id="UP000823613">
    <property type="component" value="Unassembled WGS sequence"/>
</dbReference>
<name>A0A9D9DMW8_9BACL</name>
<gene>
    <name evidence="1" type="ORF">IAC58_05360</name>
</gene>
<sequence>MINILKISKLSKNKIKTKYGSDEGKTYTICNIDKFDNKNGLREFINKLFKLFYFL</sequence>
<organism evidence="1 2">
    <name type="scientific">Candidatus Onthovivens merdipullorum</name>
    <dbReference type="NCBI Taxonomy" id="2840889"/>
    <lineage>
        <taxon>Bacteria</taxon>
        <taxon>Bacillati</taxon>
        <taxon>Bacillota</taxon>
        <taxon>Bacilli</taxon>
        <taxon>Bacillales</taxon>
        <taxon>Candidatus Onthovivens</taxon>
    </lineage>
</organism>
<comment type="caution">
    <text evidence="1">The sequence shown here is derived from an EMBL/GenBank/DDBJ whole genome shotgun (WGS) entry which is preliminary data.</text>
</comment>
<dbReference type="AlphaFoldDB" id="A0A9D9DMW8"/>
<protein>
    <submittedName>
        <fullName evidence="1">Uncharacterized protein</fullName>
    </submittedName>
</protein>
<reference evidence="1" key="1">
    <citation type="submission" date="2020-10" db="EMBL/GenBank/DDBJ databases">
        <authorList>
            <person name="Gilroy R."/>
        </authorList>
    </citation>
    <scope>NUCLEOTIDE SEQUENCE</scope>
    <source>
        <strain evidence="1">11159</strain>
    </source>
</reference>
<reference evidence="1" key="2">
    <citation type="journal article" date="2021" name="PeerJ">
        <title>Extensive microbial diversity within the chicken gut microbiome revealed by metagenomics and culture.</title>
        <authorList>
            <person name="Gilroy R."/>
            <person name="Ravi A."/>
            <person name="Getino M."/>
            <person name="Pursley I."/>
            <person name="Horton D.L."/>
            <person name="Alikhan N.F."/>
            <person name="Baker D."/>
            <person name="Gharbi K."/>
            <person name="Hall N."/>
            <person name="Watson M."/>
            <person name="Adriaenssens E.M."/>
            <person name="Foster-Nyarko E."/>
            <person name="Jarju S."/>
            <person name="Secka A."/>
            <person name="Antonio M."/>
            <person name="Oren A."/>
            <person name="Chaudhuri R.R."/>
            <person name="La Ragione R."/>
            <person name="Hildebrand F."/>
            <person name="Pallen M.J."/>
        </authorList>
    </citation>
    <scope>NUCLEOTIDE SEQUENCE</scope>
    <source>
        <strain evidence="1">11159</strain>
    </source>
</reference>